<dbReference type="InterPro" id="IPR030400">
    <property type="entry name" value="Sedolisin_dom"/>
</dbReference>
<reference evidence="4 5" key="1">
    <citation type="submission" date="2016-10" db="EMBL/GenBank/DDBJ databases">
        <title>Genome sequence of the basidiomycete white-rot fungus Trametes pubescens.</title>
        <authorList>
            <person name="Makela M.R."/>
            <person name="Granchi Z."/>
            <person name="Peng M."/>
            <person name="De Vries R.P."/>
            <person name="Grigoriev I."/>
            <person name="Riley R."/>
            <person name="Hilden K."/>
        </authorList>
    </citation>
    <scope>NUCLEOTIDE SEQUENCE [LARGE SCALE GENOMIC DNA]</scope>
    <source>
        <strain evidence="4 5">FBCC735</strain>
    </source>
</reference>
<dbReference type="GO" id="GO:0004252">
    <property type="term" value="F:serine-type endopeptidase activity"/>
    <property type="evidence" value="ECO:0007669"/>
    <property type="project" value="InterPro"/>
</dbReference>
<feature type="region of interest" description="Disordered" evidence="2">
    <location>
        <begin position="1"/>
        <end position="25"/>
    </location>
</feature>
<dbReference type="InterPro" id="IPR036852">
    <property type="entry name" value="Peptidase_S8/S53_dom_sf"/>
</dbReference>
<dbReference type="EMBL" id="MNAD01001504">
    <property type="protein sequence ID" value="OJT04905.1"/>
    <property type="molecule type" value="Genomic_DNA"/>
</dbReference>
<evidence type="ECO:0000313" key="5">
    <source>
        <dbReference type="Proteomes" id="UP000184267"/>
    </source>
</evidence>
<evidence type="ECO:0000259" key="3">
    <source>
        <dbReference type="PROSITE" id="PS51695"/>
    </source>
</evidence>
<dbReference type="PROSITE" id="PS51695">
    <property type="entry name" value="SEDOLISIN"/>
    <property type="match status" value="1"/>
</dbReference>
<comment type="caution">
    <text evidence="4">The sequence shown here is derived from an EMBL/GenBank/DDBJ whole genome shotgun (WGS) entry which is preliminary data.</text>
</comment>
<feature type="compositionally biased region" description="Low complexity" evidence="2">
    <location>
        <begin position="8"/>
        <end position="25"/>
    </location>
</feature>
<evidence type="ECO:0000256" key="1">
    <source>
        <dbReference type="PROSITE-ProRule" id="PRU01032"/>
    </source>
</evidence>
<gene>
    <name evidence="4" type="ORF">TRAPUB_4332</name>
</gene>
<comment type="caution">
    <text evidence="1">Lacks conserved residue(s) required for the propagation of feature annotation.</text>
</comment>
<dbReference type="OrthoDB" id="409122at2759"/>
<dbReference type="PANTHER" id="PTHR14218:SF10">
    <property type="entry name" value="PEPTIDASE S53 DOMAIN-CONTAINING PROTEIN"/>
    <property type="match status" value="1"/>
</dbReference>
<dbReference type="AlphaFoldDB" id="A0A1M2VBI3"/>
<name>A0A1M2VBI3_TRAPU</name>
<evidence type="ECO:0000256" key="2">
    <source>
        <dbReference type="SAM" id="MobiDB-lite"/>
    </source>
</evidence>
<organism evidence="4 5">
    <name type="scientific">Trametes pubescens</name>
    <name type="common">White-rot fungus</name>
    <dbReference type="NCBI Taxonomy" id="154538"/>
    <lineage>
        <taxon>Eukaryota</taxon>
        <taxon>Fungi</taxon>
        <taxon>Dikarya</taxon>
        <taxon>Basidiomycota</taxon>
        <taxon>Agaricomycotina</taxon>
        <taxon>Agaricomycetes</taxon>
        <taxon>Polyporales</taxon>
        <taxon>Polyporaceae</taxon>
        <taxon>Trametes</taxon>
    </lineage>
</organism>
<dbReference type="SUPFAM" id="SSF52743">
    <property type="entry name" value="Subtilisin-like"/>
    <property type="match status" value="1"/>
</dbReference>
<dbReference type="STRING" id="154538.A0A1M2VBI3"/>
<feature type="domain" description="Peptidase S53" evidence="3">
    <location>
        <begin position="1"/>
        <end position="192"/>
    </location>
</feature>
<dbReference type="Proteomes" id="UP000184267">
    <property type="component" value="Unassembled WGS sequence"/>
</dbReference>
<dbReference type="InterPro" id="IPR050819">
    <property type="entry name" value="Tripeptidyl-peptidase_I"/>
</dbReference>
<sequence length="192" mass="19567">MSERDEQSAPGLASDASSSLLPARSDASPSVLRRLRLRHAFGCKGGSSASTSETAADFSSGGFSNVFTRPSYQSTAVSSYLTALGSTNSGKFNTFGCAFPDIATQGVDFEIVVGGRTEGVDGTSCASPKLAAIISLLNDRLIAAGKSPLGFLNPFLYSAVGTAALTDITSGSNPGCGTHGFPAIRPSASTQR</sequence>
<keyword evidence="5" id="KW-1185">Reference proteome</keyword>
<dbReference type="GO" id="GO:0006508">
    <property type="term" value="P:proteolysis"/>
    <property type="evidence" value="ECO:0007669"/>
    <property type="project" value="InterPro"/>
</dbReference>
<dbReference type="PANTHER" id="PTHR14218">
    <property type="entry name" value="PROTEASE S8 TRIPEPTIDYL PEPTIDASE I CLN2"/>
    <property type="match status" value="1"/>
</dbReference>
<evidence type="ECO:0000313" key="4">
    <source>
        <dbReference type="EMBL" id="OJT04905.1"/>
    </source>
</evidence>
<dbReference type="Gene3D" id="3.40.50.200">
    <property type="entry name" value="Peptidase S8/S53 domain"/>
    <property type="match status" value="1"/>
</dbReference>
<protein>
    <submittedName>
        <fullName evidence="4">Tripeptidyl-peptidase SED2</fullName>
    </submittedName>
</protein>
<accession>A0A1M2VBI3</accession>
<dbReference type="GO" id="GO:0008240">
    <property type="term" value="F:tripeptidyl-peptidase activity"/>
    <property type="evidence" value="ECO:0007669"/>
    <property type="project" value="TreeGrafter"/>
</dbReference>
<proteinExistence type="predicted"/>